<dbReference type="Proteomes" id="UP000194151">
    <property type="component" value="Chromosome"/>
</dbReference>
<dbReference type="EMBL" id="CP021108">
    <property type="protein sequence ID" value="ARP79747.1"/>
    <property type="molecule type" value="Genomic_DNA"/>
</dbReference>
<dbReference type="STRING" id="1416806.CAL12_02165"/>
<sequence length="302" mass="32588">MSHCGQYWRGYVRRLRTVLAWPALFALAACSPLKTLNAFVPEDDGVRVFADVQYGTDPRQAMDVYVPRDVAAPPVVVFFYGGSWSGGSRAQYRFVGDALATRGMLAVVADYRVYPQVTYPAFVEDAAAAVAWTLRNISTYGGDPRRVFLAGHSAGAYNAAMVALDPRWLGKAGATPAMLAGWIGIAGPYDFLPIVDEDIKPIFDFPHTPPDSQPLAHVSPSAPPTLLVAGTSDRVVDPVRNSDRLADALRAAHVPVVLKRYTRAGHGLAVGAFAWSLRWTAPVLEDVTDFVKSTPASQRAGS</sequence>
<organism evidence="4 5">
    <name type="scientific">Bordetella genomosp. 8</name>
    <dbReference type="NCBI Taxonomy" id="1416806"/>
    <lineage>
        <taxon>Bacteria</taxon>
        <taxon>Pseudomonadati</taxon>
        <taxon>Pseudomonadota</taxon>
        <taxon>Betaproteobacteria</taxon>
        <taxon>Burkholderiales</taxon>
        <taxon>Alcaligenaceae</taxon>
        <taxon>Bordetella</taxon>
    </lineage>
</organism>
<evidence type="ECO:0000256" key="1">
    <source>
        <dbReference type="ARBA" id="ARBA00022801"/>
    </source>
</evidence>
<dbReference type="AlphaFoldDB" id="A0A1W6YF94"/>
<dbReference type="Pfam" id="PF20434">
    <property type="entry name" value="BD-FAE"/>
    <property type="match status" value="1"/>
</dbReference>
<dbReference type="PANTHER" id="PTHR48081">
    <property type="entry name" value="AB HYDROLASE SUPERFAMILY PROTEIN C4A8.06C"/>
    <property type="match status" value="1"/>
</dbReference>
<accession>A0A1W6YF94</accession>
<evidence type="ECO:0000313" key="5">
    <source>
        <dbReference type="Proteomes" id="UP000194151"/>
    </source>
</evidence>
<dbReference type="GO" id="GO:0016787">
    <property type="term" value="F:hydrolase activity"/>
    <property type="evidence" value="ECO:0007669"/>
    <property type="project" value="UniProtKB-KW"/>
</dbReference>
<dbReference type="InterPro" id="IPR049492">
    <property type="entry name" value="BD-FAE-like_dom"/>
</dbReference>
<keyword evidence="5" id="KW-1185">Reference proteome</keyword>
<dbReference type="Gene3D" id="3.40.50.1820">
    <property type="entry name" value="alpha/beta hydrolase"/>
    <property type="match status" value="1"/>
</dbReference>
<dbReference type="InterPro" id="IPR029058">
    <property type="entry name" value="AB_hydrolase_fold"/>
</dbReference>
<dbReference type="SUPFAM" id="SSF53474">
    <property type="entry name" value="alpha/beta-Hydrolases"/>
    <property type="match status" value="1"/>
</dbReference>
<protein>
    <submittedName>
        <fullName evidence="4">Esterase</fullName>
    </submittedName>
</protein>
<dbReference type="KEGG" id="bgv:CAL12_02165"/>
<feature type="domain" description="BD-FAE-like" evidence="3">
    <location>
        <begin position="62"/>
        <end position="165"/>
    </location>
</feature>
<keyword evidence="1" id="KW-0378">Hydrolase</keyword>
<name>A0A1W6YF94_9BORD</name>
<dbReference type="OrthoDB" id="9771666at2"/>
<dbReference type="InterPro" id="IPR050300">
    <property type="entry name" value="GDXG_lipolytic_enzyme"/>
</dbReference>
<keyword evidence="2" id="KW-0732">Signal</keyword>
<proteinExistence type="predicted"/>
<evidence type="ECO:0000256" key="2">
    <source>
        <dbReference type="SAM" id="SignalP"/>
    </source>
</evidence>
<feature type="signal peptide" evidence="2">
    <location>
        <begin position="1"/>
        <end position="28"/>
    </location>
</feature>
<evidence type="ECO:0000259" key="3">
    <source>
        <dbReference type="Pfam" id="PF20434"/>
    </source>
</evidence>
<gene>
    <name evidence="4" type="ORF">CAL12_02165</name>
</gene>
<dbReference type="PANTHER" id="PTHR48081:SF9">
    <property type="entry name" value="CARBOXYLESTERASE"/>
    <property type="match status" value="1"/>
</dbReference>
<evidence type="ECO:0000313" key="4">
    <source>
        <dbReference type="EMBL" id="ARP79747.1"/>
    </source>
</evidence>
<feature type="chain" id="PRO_5012416235" evidence="2">
    <location>
        <begin position="29"/>
        <end position="302"/>
    </location>
</feature>
<reference evidence="4 5" key="1">
    <citation type="submission" date="2017-05" db="EMBL/GenBank/DDBJ databases">
        <title>Complete and WGS of Bordetella genogroups.</title>
        <authorList>
            <person name="Spilker T."/>
            <person name="LiPuma J."/>
        </authorList>
    </citation>
    <scope>NUCLEOTIDE SEQUENCE [LARGE SCALE GENOMIC DNA]</scope>
    <source>
        <strain evidence="4 5">AU19157</strain>
    </source>
</reference>